<comment type="caution">
    <text evidence="2">The sequence shown here is derived from an EMBL/GenBank/DDBJ whole genome shotgun (WGS) entry which is preliminary data.</text>
</comment>
<dbReference type="InterPro" id="IPR021793">
    <property type="entry name" value="Oprl"/>
</dbReference>
<evidence type="ECO:0000313" key="3">
    <source>
        <dbReference type="Proteomes" id="UP001212152"/>
    </source>
</evidence>
<dbReference type="Pfam" id="PF11839">
    <property type="entry name" value="Alanine_zipper"/>
    <property type="match status" value="1"/>
</dbReference>
<name>A0AAD5XJE6_9FUNG</name>
<dbReference type="AlphaFoldDB" id="A0AAD5XJE6"/>
<evidence type="ECO:0000313" key="2">
    <source>
        <dbReference type="EMBL" id="KAJ3172753.1"/>
    </source>
</evidence>
<feature type="compositionally biased region" description="Basic and acidic residues" evidence="1">
    <location>
        <begin position="10"/>
        <end position="20"/>
    </location>
</feature>
<evidence type="ECO:0000256" key="1">
    <source>
        <dbReference type="SAM" id="MobiDB-lite"/>
    </source>
</evidence>
<accession>A0AAD5XJE6</accession>
<sequence length="324" mass="35021">MSREFSAFKFETREAAKADTSRSQTESLKKQIEDAQKLAEEARRESAELKNLLEGTRKNLKSRADAAYSLAEGAQAKAADAQKRAEHSHAKAEQASSKAEQSTYKAEQADTKVDKFRADYARAGNELNCTGEYLREQMDHLVNQARLGMQASGVPMPAIEPPPPRTKTAEAAGANESSSKVENPTAPPRRRRFSNDIQLLPVGFPSSKPVPATSVALSKGAAAAGEREATTGGAGVSKGGVGGPEGFSSNDIAVADVRDRVTKLEHEFLKWKDGIQNELLAKVFNYPKRIEQGIKAVAASVLELQEEVERLSIESSSRPMPVVV</sequence>
<organism evidence="2 3">
    <name type="scientific">Geranomyces variabilis</name>
    <dbReference type="NCBI Taxonomy" id="109894"/>
    <lineage>
        <taxon>Eukaryota</taxon>
        <taxon>Fungi</taxon>
        <taxon>Fungi incertae sedis</taxon>
        <taxon>Chytridiomycota</taxon>
        <taxon>Chytridiomycota incertae sedis</taxon>
        <taxon>Chytridiomycetes</taxon>
        <taxon>Spizellomycetales</taxon>
        <taxon>Powellomycetaceae</taxon>
        <taxon>Geranomyces</taxon>
    </lineage>
</organism>
<dbReference type="EMBL" id="JADGJQ010000077">
    <property type="protein sequence ID" value="KAJ3172753.1"/>
    <property type="molecule type" value="Genomic_DNA"/>
</dbReference>
<feature type="compositionally biased region" description="Gly residues" evidence="1">
    <location>
        <begin position="232"/>
        <end position="245"/>
    </location>
</feature>
<keyword evidence="3" id="KW-1185">Reference proteome</keyword>
<feature type="region of interest" description="Disordered" evidence="1">
    <location>
        <begin position="72"/>
        <end position="109"/>
    </location>
</feature>
<proteinExistence type="predicted"/>
<gene>
    <name evidence="2" type="ORF">HDU87_007841</name>
</gene>
<feature type="region of interest" description="Disordered" evidence="1">
    <location>
        <begin position="226"/>
        <end position="250"/>
    </location>
</feature>
<feature type="region of interest" description="Disordered" evidence="1">
    <location>
        <begin position="1"/>
        <end position="32"/>
    </location>
</feature>
<protein>
    <submittedName>
        <fullName evidence="2">Uncharacterized protein</fullName>
    </submittedName>
</protein>
<feature type="compositionally biased region" description="Polar residues" evidence="1">
    <location>
        <begin position="94"/>
        <end position="105"/>
    </location>
</feature>
<feature type="region of interest" description="Disordered" evidence="1">
    <location>
        <begin position="156"/>
        <end position="194"/>
    </location>
</feature>
<reference evidence="2" key="1">
    <citation type="submission" date="2020-05" db="EMBL/GenBank/DDBJ databases">
        <title>Phylogenomic resolution of chytrid fungi.</title>
        <authorList>
            <person name="Stajich J.E."/>
            <person name="Amses K."/>
            <person name="Simmons R."/>
            <person name="Seto K."/>
            <person name="Myers J."/>
            <person name="Bonds A."/>
            <person name="Quandt C.A."/>
            <person name="Barry K."/>
            <person name="Liu P."/>
            <person name="Grigoriev I."/>
            <person name="Longcore J.E."/>
            <person name="James T.Y."/>
        </authorList>
    </citation>
    <scope>NUCLEOTIDE SEQUENCE</scope>
    <source>
        <strain evidence="2">JEL0379</strain>
    </source>
</reference>
<feature type="compositionally biased region" description="Basic and acidic residues" evidence="1">
    <location>
        <begin position="80"/>
        <end position="92"/>
    </location>
</feature>
<dbReference type="Proteomes" id="UP001212152">
    <property type="component" value="Unassembled WGS sequence"/>
</dbReference>